<evidence type="ECO:0000256" key="5">
    <source>
        <dbReference type="ARBA" id="ARBA00022519"/>
    </source>
</evidence>
<keyword evidence="5" id="KW-0997">Cell inner membrane</keyword>
<evidence type="ECO:0000313" key="12">
    <source>
        <dbReference type="EMBL" id="MDG3008121.1"/>
    </source>
</evidence>
<feature type="transmembrane region" description="Helical" evidence="9">
    <location>
        <begin position="268"/>
        <end position="291"/>
    </location>
</feature>
<keyword evidence="13" id="KW-1185">Reference proteome</keyword>
<keyword evidence="3 9" id="KW-0813">Transport</keyword>
<proteinExistence type="inferred from homology"/>
<evidence type="ECO:0000256" key="1">
    <source>
        <dbReference type="ARBA" id="ARBA00004429"/>
    </source>
</evidence>
<feature type="region of interest" description="Disordered" evidence="10">
    <location>
        <begin position="1"/>
        <end position="24"/>
    </location>
</feature>
<comment type="similarity">
    <text evidence="2 9">Belongs to the ABC-2 integral membrane protein family.</text>
</comment>
<evidence type="ECO:0000313" key="13">
    <source>
        <dbReference type="Proteomes" id="UP001216907"/>
    </source>
</evidence>
<evidence type="ECO:0000256" key="3">
    <source>
        <dbReference type="ARBA" id="ARBA00022448"/>
    </source>
</evidence>
<feature type="transmembrane region" description="Helical" evidence="9">
    <location>
        <begin position="183"/>
        <end position="210"/>
    </location>
</feature>
<evidence type="ECO:0000256" key="4">
    <source>
        <dbReference type="ARBA" id="ARBA00022475"/>
    </source>
</evidence>
<feature type="transmembrane region" description="Helical" evidence="9">
    <location>
        <begin position="73"/>
        <end position="93"/>
    </location>
</feature>
<keyword evidence="6 9" id="KW-0812">Transmembrane</keyword>
<dbReference type="RefSeq" id="WP_277864448.1">
    <property type="nucleotide sequence ID" value="NZ_JARRAG010000003.1"/>
</dbReference>
<sequence length="302" mass="34071">MTESEATLAVPNRSPSPGGLTADPIPPVEGEHDMVIHPTPGWRAVNWKEMYDYRELLAFLVWRDVAARYKQTILGGAWAILQPLITLVIFTFLSRMMKIPMPMDLPIPVCVFAALIPWTMFSQGMPAAANSLVNQLNMVTKVYFPRLFLPFTAAAVFLVDGLLSLLVYGLLLLYYGIAPAWTAVFIPVFFLLILIASLSMGVMLAGLTLFYRDFKHIIPFLTQVMLYMTPIFYTIDPTVPPRYRWFLSLNPMFGITDAFRASILGLPVQWGCLLISSGVAIGLFLFAIHYFRRNERLFADFV</sequence>
<dbReference type="Pfam" id="PF01061">
    <property type="entry name" value="ABC2_membrane"/>
    <property type="match status" value="1"/>
</dbReference>
<comment type="caution">
    <text evidence="12">The sequence shown here is derived from an EMBL/GenBank/DDBJ whole genome shotgun (WGS) entry which is preliminary data.</text>
</comment>
<keyword evidence="4 9" id="KW-1003">Cell membrane</keyword>
<feature type="transmembrane region" description="Helical" evidence="9">
    <location>
        <begin position="217"/>
        <end position="235"/>
    </location>
</feature>
<name>A0ABT6FKM5_9BACT</name>
<evidence type="ECO:0000256" key="2">
    <source>
        <dbReference type="ARBA" id="ARBA00007783"/>
    </source>
</evidence>
<dbReference type="InterPro" id="IPR047817">
    <property type="entry name" value="ABC2_TM_bact-type"/>
</dbReference>
<evidence type="ECO:0000256" key="9">
    <source>
        <dbReference type="RuleBase" id="RU361157"/>
    </source>
</evidence>
<feature type="domain" description="ABC transmembrane type-2" evidence="11">
    <location>
        <begin position="74"/>
        <end position="294"/>
    </location>
</feature>
<dbReference type="EMBL" id="JARRAG010000003">
    <property type="protein sequence ID" value="MDG3008121.1"/>
    <property type="molecule type" value="Genomic_DNA"/>
</dbReference>
<keyword evidence="7 9" id="KW-1133">Transmembrane helix</keyword>
<feature type="transmembrane region" description="Helical" evidence="9">
    <location>
        <begin position="105"/>
        <end position="126"/>
    </location>
</feature>
<dbReference type="PROSITE" id="PS51012">
    <property type="entry name" value="ABC_TM2"/>
    <property type="match status" value="1"/>
</dbReference>
<organism evidence="12 13">
    <name type="scientific">Paludisphaera mucosa</name>
    <dbReference type="NCBI Taxonomy" id="3030827"/>
    <lineage>
        <taxon>Bacteria</taxon>
        <taxon>Pseudomonadati</taxon>
        <taxon>Planctomycetota</taxon>
        <taxon>Planctomycetia</taxon>
        <taxon>Isosphaerales</taxon>
        <taxon>Isosphaeraceae</taxon>
        <taxon>Paludisphaera</taxon>
    </lineage>
</organism>
<evidence type="ECO:0000256" key="8">
    <source>
        <dbReference type="ARBA" id="ARBA00023136"/>
    </source>
</evidence>
<comment type="subcellular location">
    <subcellularLocation>
        <location evidence="1">Cell inner membrane</location>
        <topology evidence="1">Multi-pass membrane protein</topology>
    </subcellularLocation>
    <subcellularLocation>
        <location evidence="9">Cell membrane</location>
        <topology evidence="9">Multi-pass membrane protein</topology>
    </subcellularLocation>
</comment>
<evidence type="ECO:0000256" key="6">
    <source>
        <dbReference type="ARBA" id="ARBA00022692"/>
    </source>
</evidence>
<dbReference type="Proteomes" id="UP001216907">
    <property type="component" value="Unassembled WGS sequence"/>
</dbReference>
<evidence type="ECO:0000256" key="10">
    <source>
        <dbReference type="SAM" id="MobiDB-lite"/>
    </source>
</evidence>
<dbReference type="PANTHER" id="PTHR30413">
    <property type="entry name" value="INNER MEMBRANE TRANSPORT PERMEASE"/>
    <property type="match status" value="1"/>
</dbReference>
<reference evidence="12 13" key="1">
    <citation type="submission" date="2023-03" db="EMBL/GenBank/DDBJ databases">
        <title>Paludisphaera mucosa sp. nov. a novel planctomycete from northern fen.</title>
        <authorList>
            <person name="Ivanova A."/>
        </authorList>
    </citation>
    <scope>NUCLEOTIDE SEQUENCE [LARGE SCALE GENOMIC DNA]</scope>
    <source>
        <strain evidence="12 13">Pla2</strain>
    </source>
</reference>
<evidence type="ECO:0000256" key="7">
    <source>
        <dbReference type="ARBA" id="ARBA00022989"/>
    </source>
</evidence>
<accession>A0ABT6FKM5</accession>
<feature type="transmembrane region" description="Helical" evidence="9">
    <location>
        <begin position="147"/>
        <end position="177"/>
    </location>
</feature>
<dbReference type="InterPro" id="IPR013525">
    <property type="entry name" value="ABC2_TM"/>
</dbReference>
<dbReference type="PANTHER" id="PTHR30413:SF8">
    <property type="entry name" value="TRANSPORT PERMEASE PROTEIN"/>
    <property type="match status" value="1"/>
</dbReference>
<keyword evidence="8 9" id="KW-0472">Membrane</keyword>
<evidence type="ECO:0000259" key="11">
    <source>
        <dbReference type="PROSITE" id="PS51012"/>
    </source>
</evidence>
<protein>
    <recommendedName>
        <fullName evidence="9">Transport permease protein</fullName>
    </recommendedName>
</protein>
<gene>
    <name evidence="12" type="ORF">PZE19_30515</name>
</gene>